<reference evidence="1" key="1">
    <citation type="submission" date="2020-08" db="EMBL/GenBank/DDBJ databases">
        <title>Multicomponent nature underlies the extraordinary mechanical properties of spider dragline silk.</title>
        <authorList>
            <person name="Kono N."/>
            <person name="Nakamura H."/>
            <person name="Mori M."/>
            <person name="Yoshida Y."/>
            <person name="Ohtoshi R."/>
            <person name="Malay A.D."/>
            <person name="Moran D.A.P."/>
            <person name="Tomita M."/>
            <person name="Numata K."/>
            <person name="Arakawa K."/>
        </authorList>
    </citation>
    <scope>NUCLEOTIDE SEQUENCE</scope>
</reference>
<protein>
    <submittedName>
        <fullName evidence="1">Uncharacterized protein</fullName>
    </submittedName>
</protein>
<gene>
    <name evidence="1" type="ORF">NPIL_633821</name>
</gene>
<evidence type="ECO:0000313" key="1">
    <source>
        <dbReference type="EMBL" id="GFT36675.1"/>
    </source>
</evidence>
<organism evidence="1 2">
    <name type="scientific">Nephila pilipes</name>
    <name type="common">Giant wood spider</name>
    <name type="synonym">Nephila maculata</name>
    <dbReference type="NCBI Taxonomy" id="299642"/>
    <lineage>
        <taxon>Eukaryota</taxon>
        <taxon>Metazoa</taxon>
        <taxon>Ecdysozoa</taxon>
        <taxon>Arthropoda</taxon>
        <taxon>Chelicerata</taxon>
        <taxon>Arachnida</taxon>
        <taxon>Araneae</taxon>
        <taxon>Araneomorphae</taxon>
        <taxon>Entelegynae</taxon>
        <taxon>Araneoidea</taxon>
        <taxon>Nephilidae</taxon>
        <taxon>Nephila</taxon>
    </lineage>
</organism>
<name>A0A8X6NX72_NEPPI</name>
<keyword evidence="2" id="KW-1185">Reference proteome</keyword>
<comment type="caution">
    <text evidence="1">The sequence shown here is derived from an EMBL/GenBank/DDBJ whole genome shotgun (WGS) entry which is preliminary data.</text>
</comment>
<accession>A0A8X6NX72</accession>
<dbReference type="EMBL" id="BMAW01062635">
    <property type="protein sequence ID" value="GFT36675.1"/>
    <property type="molecule type" value="Genomic_DNA"/>
</dbReference>
<sequence length="128" mass="14556">MTQNALQPPVMASPATSSLTERRFVKANISSRQRQQQRLQWQRDVSTLAASPGKLISRSIYGYYCYIRGEQSDSQTIDDDITRFHRKPEVCPVRPSTTICTVCTPNACSSERRRICGIRAPEFDKDDN</sequence>
<proteinExistence type="predicted"/>
<evidence type="ECO:0000313" key="2">
    <source>
        <dbReference type="Proteomes" id="UP000887013"/>
    </source>
</evidence>
<dbReference type="Proteomes" id="UP000887013">
    <property type="component" value="Unassembled WGS sequence"/>
</dbReference>
<dbReference type="AlphaFoldDB" id="A0A8X6NX72"/>